<comment type="caution">
    <text evidence="3">The sequence shown here is derived from an EMBL/GenBank/DDBJ whole genome shotgun (WGS) entry which is preliminary data.</text>
</comment>
<dbReference type="Pfam" id="PF13936">
    <property type="entry name" value="HTH_38"/>
    <property type="match status" value="1"/>
</dbReference>
<dbReference type="PANTHER" id="PTHR10948">
    <property type="entry name" value="TRANSPOSASE"/>
    <property type="match status" value="1"/>
</dbReference>
<dbReference type="PROSITE" id="PS50994">
    <property type="entry name" value="INTEGRASE"/>
    <property type="match status" value="1"/>
</dbReference>
<evidence type="ECO:0000259" key="2">
    <source>
        <dbReference type="PROSITE" id="PS50994"/>
    </source>
</evidence>
<protein>
    <recommendedName>
        <fullName evidence="2">Integrase catalytic domain-containing protein</fullName>
    </recommendedName>
</protein>
<sequence>MRAYTRLTTQERYYIYLWYYEQKVSLRQIAIRLGRTPRTVYNEVKYNRRRPDVSIDKIPYDPEYADWAAAERRSAKRRGLIQAKPATLTRVRKAVEDKHWSIPMIAHGMKDTPCETTLYRYLKREIPALRSYVKQKRRTPKTPLSEVMKSNRESDYVKEHSIDKRPEAINRRLNYGHWEMDCIDSPKGVAASLLVLAERKSRYTEMIKITNKHSDQLVKALQQFLNRQKGNVISITTDRGHEFTNFDVASFLKDQNIDVYYTHAYSPSEKGMIERINRDIRAYFPKKTSFASVTPAQIDMARDYINRYPRQVLRWTSALRNYQTWMSNKDRRGIRAKTQHGLA</sequence>
<dbReference type="GO" id="GO:0004803">
    <property type="term" value="F:transposase activity"/>
    <property type="evidence" value="ECO:0007669"/>
    <property type="project" value="TreeGrafter"/>
</dbReference>
<reference evidence="3 4" key="1">
    <citation type="submission" date="2017-04" db="EMBL/GenBank/DDBJ databases">
        <title>The genome sequence of Weissella cibaria isolated from wild Drosophila.</title>
        <authorList>
            <person name="Ricks N.J."/>
            <person name="Carroll C."/>
            <person name="Walters A."/>
            <person name="Newell P.D."/>
            <person name="Chaston J.M."/>
        </authorList>
    </citation>
    <scope>NUCLEOTIDE SEQUENCE [LARGE SCALE GENOMIC DNA]</scope>
    <source>
        <strain evidence="3 4">DmW_103</strain>
    </source>
</reference>
<dbReference type="InterPro" id="IPR025246">
    <property type="entry name" value="IS30-like_HTH"/>
</dbReference>
<dbReference type="GO" id="GO:0006310">
    <property type="term" value="P:DNA recombination"/>
    <property type="evidence" value="ECO:0007669"/>
    <property type="project" value="UniProtKB-KW"/>
</dbReference>
<dbReference type="InterPro" id="IPR051917">
    <property type="entry name" value="Transposase-Integrase"/>
</dbReference>
<dbReference type="AlphaFoldDB" id="A0A1X4JLS0"/>
<dbReference type="GO" id="GO:0003676">
    <property type="term" value="F:nucleic acid binding"/>
    <property type="evidence" value="ECO:0007669"/>
    <property type="project" value="InterPro"/>
</dbReference>
<dbReference type="Gene3D" id="3.30.420.10">
    <property type="entry name" value="Ribonuclease H-like superfamily/Ribonuclease H"/>
    <property type="match status" value="1"/>
</dbReference>
<dbReference type="PANTHER" id="PTHR10948:SF23">
    <property type="entry name" value="TRANSPOSASE INSI FOR INSERTION SEQUENCE ELEMENT IS30A-RELATED"/>
    <property type="match status" value="1"/>
</dbReference>
<proteinExistence type="predicted"/>
<dbReference type="Pfam" id="PF00665">
    <property type="entry name" value="rve"/>
    <property type="match status" value="1"/>
</dbReference>
<dbReference type="InterPro" id="IPR001584">
    <property type="entry name" value="Integrase_cat-core"/>
</dbReference>
<evidence type="ECO:0000313" key="4">
    <source>
        <dbReference type="Proteomes" id="UP000193588"/>
    </source>
</evidence>
<dbReference type="GO" id="GO:0015074">
    <property type="term" value="P:DNA integration"/>
    <property type="evidence" value="ECO:0007669"/>
    <property type="project" value="InterPro"/>
</dbReference>
<dbReference type="GO" id="GO:0032196">
    <property type="term" value="P:transposition"/>
    <property type="evidence" value="ECO:0007669"/>
    <property type="project" value="TreeGrafter"/>
</dbReference>
<dbReference type="GO" id="GO:0005829">
    <property type="term" value="C:cytosol"/>
    <property type="evidence" value="ECO:0007669"/>
    <property type="project" value="TreeGrafter"/>
</dbReference>
<dbReference type="InterPro" id="IPR036397">
    <property type="entry name" value="RNaseH_sf"/>
</dbReference>
<name>A0A1X4JLS0_9LACO</name>
<evidence type="ECO:0000256" key="1">
    <source>
        <dbReference type="ARBA" id="ARBA00023172"/>
    </source>
</evidence>
<dbReference type="Proteomes" id="UP000193588">
    <property type="component" value="Unassembled WGS sequence"/>
</dbReference>
<organism evidence="3 4">
    <name type="scientific">Weissella cibaria</name>
    <dbReference type="NCBI Taxonomy" id="137591"/>
    <lineage>
        <taxon>Bacteria</taxon>
        <taxon>Bacillati</taxon>
        <taxon>Bacillota</taxon>
        <taxon>Bacilli</taxon>
        <taxon>Lactobacillales</taxon>
        <taxon>Lactobacillaceae</taxon>
        <taxon>Weissella</taxon>
    </lineage>
</organism>
<keyword evidence="1" id="KW-0233">DNA recombination</keyword>
<dbReference type="NCBIfam" id="NF033563">
    <property type="entry name" value="transpos_IS30"/>
    <property type="match status" value="1"/>
</dbReference>
<dbReference type="InterPro" id="IPR012337">
    <property type="entry name" value="RNaseH-like_sf"/>
</dbReference>
<accession>A0A1X4JLS0</accession>
<dbReference type="InterPro" id="IPR053392">
    <property type="entry name" value="Transposase_IS30-like"/>
</dbReference>
<dbReference type="SUPFAM" id="SSF53098">
    <property type="entry name" value="Ribonuclease H-like"/>
    <property type="match status" value="1"/>
</dbReference>
<feature type="domain" description="Integrase catalytic" evidence="2">
    <location>
        <begin position="162"/>
        <end position="326"/>
    </location>
</feature>
<dbReference type="RefSeq" id="WP_085638203.1">
    <property type="nucleotide sequence ID" value="NZ_NDXJ01000005.1"/>
</dbReference>
<evidence type="ECO:0000313" key="3">
    <source>
        <dbReference type="EMBL" id="OSP89734.1"/>
    </source>
</evidence>
<dbReference type="EMBL" id="NDXJ01000005">
    <property type="protein sequence ID" value="OSP89734.1"/>
    <property type="molecule type" value="Genomic_DNA"/>
</dbReference>
<gene>
    <name evidence="3" type="ORF">B9D04_04235</name>
</gene>